<protein>
    <submittedName>
        <fullName evidence="1">Uncharacterized protein</fullName>
    </submittedName>
</protein>
<comment type="caution">
    <text evidence="1">The sequence shown here is derived from an EMBL/GenBank/DDBJ whole genome shotgun (WGS) entry which is preliminary data.</text>
</comment>
<dbReference type="InterPro" id="IPR016024">
    <property type="entry name" value="ARM-type_fold"/>
</dbReference>
<sequence length="340" mass="38474">MTVSKASVYHAPIISNAFLDWNGNADFSIEAASIIFTSLVTLVKDGHPFNDTLVTKAVDFLQTLSPYNVNFEADTLLLRLVPDHVDPVTGFIEAFWSLLASSEHRIVESTLDVLESTLTRCSSDNRMKMLNCDVIPGVMNILQPHTLSLPLERSLHHRVMRLLKTVHYSTNIPEFFDVSGSSRQSQMNDAIFEQVLIPSEAYLRSLCSNRYFVLEGEQMDSLLELFVCLIEISAFHSPTCTFVVSLPISLTVTSLSTFNSEFEKRFFSNLRWLVPRWINAGPRTFAKGRTILRALNSEGLDDVLDQTLFALKPDRFLKITHSYENFASYFGANNLKTFPR</sequence>
<gene>
    <name evidence="1" type="ORF">BLNAU_9588</name>
</gene>
<dbReference type="EMBL" id="JARBJD010000066">
    <property type="protein sequence ID" value="KAK2955540.1"/>
    <property type="molecule type" value="Genomic_DNA"/>
</dbReference>
<evidence type="ECO:0000313" key="2">
    <source>
        <dbReference type="Proteomes" id="UP001281761"/>
    </source>
</evidence>
<evidence type="ECO:0000313" key="1">
    <source>
        <dbReference type="EMBL" id="KAK2955540.1"/>
    </source>
</evidence>
<dbReference type="Proteomes" id="UP001281761">
    <property type="component" value="Unassembled WGS sequence"/>
</dbReference>
<dbReference type="SUPFAM" id="SSF48371">
    <property type="entry name" value="ARM repeat"/>
    <property type="match status" value="1"/>
</dbReference>
<name>A0ABQ9XVN9_9EUKA</name>
<proteinExistence type="predicted"/>
<keyword evidence="2" id="KW-1185">Reference proteome</keyword>
<organism evidence="1 2">
    <name type="scientific">Blattamonas nauphoetae</name>
    <dbReference type="NCBI Taxonomy" id="2049346"/>
    <lineage>
        <taxon>Eukaryota</taxon>
        <taxon>Metamonada</taxon>
        <taxon>Preaxostyla</taxon>
        <taxon>Oxymonadida</taxon>
        <taxon>Blattamonas</taxon>
    </lineage>
</organism>
<reference evidence="1 2" key="1">
    <citation type="journal article" date="2022" name="bioRxiv">
        <title>Genomics of Preaxostyla Flagellates Illuminates Evolutionary Transitions and the Path Towards Mitochondrial Loss.</title>
        <authorList>
            <person name="Novak L.V.F."/>
            <person name="Treitli S.C."/>
            <person name="Pyrih J."/>
            <person name="Halakuc P."/>
            <person name="Pipaliya S.V."/>
            <person name="Vacek V."/>
            <person name="Brzon O."/>
            <person name="Soukal P."/>
            <person name="Eme L."/>
            <person name="Dacks J.B."/>
            <person name="Karnkowska A."/>
            <person name="Elias M."/>
            <person name="Hampl V."/>
        </authorList>
    </citation>
    <scope>NUCLEOTIDE SEQUENCE [LARGE SCALE GENOMIC DNA]</scope>
    <source>
        <strain evidence="1">NAU3</strain>
        <tissue evidence="1">Gut</tissue>
    </source>
</reference>
<accession>A0ABQ9XVN9</accession>